<proteinExistence type="predicted"/>
<evidence type="ECO:0000256" key="2">
    <source>
        <dbReference type="ARBA" id="ARBA00022771"/>
    </source>
</evidence>
<keyword evidence="7" id="KW-1185">Reference proteome</keyword>
<dbReference type="EMBL" id="CP014242">
    <property type="protein sequence ID" value="AMD18527.1"/>
    <property type="molecule type" value="Genomic_DNA"/>
</dbReference>
<keyword evidence="2 4" id="KW-0863">Zinc-finger</keyword>
<protein>
    <submittedName>
        <fullName evidence="6">HBL375Wp</fullName>
    </submittedName>
</protein>
<keyword evidence="1" id="KW-0479">Metal-binding</keyword>
<accession>A0A120K0P1</accession>
<dbReference type="AlphaFoldDB" id="A0A120K0P1"/>
<feature type="domain" description="BED-type" evidence="5">
    <location>
        <begin position="45"/>
        <end position="101"/>
    </location>
</feature>
<dbReference type="GeneID" id="28721949"/>
<dbReference type="OrthoDB" id="4067948at2759"/>
<dbReference type="Proteomes" id="UP000243052">
    <property type="component" value="Chromosome ii"/>
</dbReference>
<gene>
    <name evidence="6" type="ORF">AW171_hschr230</name>
</gene>
<reference evidence="6 7" key="1">
    <citation type="submission" date="2016-01" db="EMBL/GenBank/DDBJ databases">
        <title>Genome sequence of the yeast Holleya sinecauda.</title>
        <authorList>
            <person name="Dietrich F.S."/>
        </authorList>
    </citation>
    <scope>NUCLEOTIDE SEQUENCE [LARGE SCALE GENOMIC DNA]</scope>
    <source>
        <strain evidence="6 7">ATCC 58844</strain>
    </source>
</reference>
<evidence type="ECO:0000313" key="6">
    <source>
        <dbReference type="EMBL" id="AMD18527.1"/>
    </source>
</evidence>
<dbReference type="GO" id="GO:0003677">
    <property type="term" value="F:DNA binding"/>
    <property type="evidence" value="ECO:0007669"/>
    <property type="project" value="InterPro"/>
</dbReference>
<evidence type="ECO:0000256" key="4">
    <source>
        <dbReference type="PROSITE-ProRule" id="PRU00027"/>
    </source>
</evidence>
<evidence type="ECO:0000256" key="3">
    <source>
        <dbReference type="ARBA" id="ARBA00022833"/>
    </source>
</evidence>
<dbReference type="SMART" id="SM00614">
    <property type="entry name" value="ZnF_BED"/>
    <property type="match status" value="1"/>
</dbReference>
<dbReference type="GO" id="GO:0008270">
    <property type="term" value="F:zinc ion binding"/>
    <property type="evidence" value="ECO:0007669"/>
    <property type="project" value="UniProtKB-KW"/>
</dbReference>
<sequence>MVQASTHSDGLEWIGIHSQDRGQTEHFESLVDKHRPWIPIHRLRKNRSLCWTHYLCQDASLKVLKCKHCGGLLVHIGKDRSSTSRFRSHLKHHHRIDPNSDYYMGTSLLPMSATGAKRIAEKPQRANKVSLNNSNNYIGVNGIQPMTSQTNQLAFENQTPASGDVVLHKAQKPPKARRTVLRTDLLLGIMTASQDLRHDFFENDVVKELLGRLSDFDSLDLPAAITHTAQDIDDIITRTVVLNKQHLSGNLLVKRGQSINSLKLVLTERIHALSQLSFFSISYRHWHKPKISTWFLNFYDPLDARQYSFLVDACMNKPPLRAGIEIARPVVSRYAGIERYVVSNMAPNSHLNIKDGEEWNICAASELYRCFLKLFGESNSTFDVSDTLMSLEHITVTNPLISQIKDFSRNSRNEWQASISQLDPVNYSTLTESITSLLKLRPLLDMLDPPPFSSNNYLEMVHFTDVAQGFNRVLQFFTRAPQQIWQFTLLAVIALDEQLSQTLEEVVPGSKFGNHVENCVSATSRFKRRLLGQEHYVLASFLVPTTLFDDGLLKTLFETDSLNTVVDIVVNMIYVLLADYLDVKISDEAEATYNENSIGVIRTQEEFANIAKDVIRDDIYAYLQLVDEVVPAAFQARCSKLGITKSSNSAGDGQYATYMRNDTFLAPLDTFLEIHVPVARRFYLEKWNTLGPVMRFVLKMLNSQPASTITSTTSFLASYKPICDDDMVGNVLKVKCLESQFYSTKIDFDHDSLPLICKFASKISGC</sequence>
<keyword evidence="3" id="KW-0862">Zinc</keyword>
<dbReference type="InterPro" id="IPR003656">
    <property type="entry name" value="Znf_BED"/>
</dbReference>
<evidence type="ECO:0000313" key="7">
    <source>
        <dbReference type="Proteomes" id="UP000243052"/>
    </source>
</evidence>
<name>A0A120K0P1_9SACH</name>
<evidence type="ECO:0000256" key="1">
    <source>
        <dbReference type="ARBA" id="ARBA00022723"/>
    </source>
</evidence>
<organism evidence="6 7">
    <name type="scientific">Eremothecium sinecaudum</name>
    <dbReference type="NCBI Taxonomy" id="45286"/>
    <lineage>
        <taxon>Eukaryota</taxon>
        <taxon>Fungi</taxon>
        <taxon>Dikarya</taxon>
        <taxon>Ascomycota</taxon>
        <taxon>Saccharomycotina</taxon>
        <taxon>Saccharomycetes</taxon>
        <taxon>Saccharomycetales</taxon>
        <taxon>Saccharomycetaceae</taxon>
        <taxon>Eremothecium</taxon>
    </lineage>
</organism>
<dbReference type="RefSeq" id="XP_017985523.1">
    <property type="nucleotide sequence ID" value="XM_018130381.1"/>
</dbReference>
<dbReference type="PROSITE" id="PS50808">
    <property type="entry name" value="ZF_BED"/>
    <property type="match status" value="1"/>
</dbReference>
<evidence type="ECO:0000259" key="5">
    <source>
        <dbReference type="PROSITE" id="PS50808"/>
    </source>
</evidence>